<accession>A0ACB9EN09</accession>
<dbReference type="Proteomes" id="UP001056120">
    <property type="component" value="Linkage Group LG17"/>
</dbReference>
<reference evidence="1 2" key="2">
    <citation type="journal article" date="2022" name="Mol. Ecol. Resour.">
        <title>The genomes of chicory, endive, great burdock and yacon provide insights into Asteraceae paleo-polyploidization history and plant inulin production.</title>
        <authorList>
            <person name="Fan W."/>
            <person name="Wang S."/>
            <person name="Wang H."/>
            <person name="Wang A."/>
            <person name="Jiang F."/>
            <person name="Liu H."/>
            <person name="Zhao H."/>
            <person name="Xu D."/>
            <person name="Zhang Y."/>
        </authorList>
    </citation>
    <scope>NUCLEOTIDE SEQUENCE [LARGE SCALE GENOMIC DNA]</scope>
    <source>
        <strain evidence="2">cv. Yunnan</strain>
        <tissue evidence="1">Leaves</tissue>
    </source>
</reference>
<keyword evidence="2" id="KW-1185">Reference proteome</keyword>
<proteinExistence type="predicted"/>
<gene>
    <name evidence="1" type="ORF">L1987_50391</name>
</gene>
<dbReference type="EMBL" id="CM042034">
    <property type="protein sequence ID" value="KAI3760003.1"/>
    <property type="molecule type" value="Genomic_DNA"/>
</dbReference>
<comment type="caution">
    <text evidence="1">The sequence shown here is derived from an EMBL/GenBank/DDBJ whole genome shotgun (WGS) entry which is preliminary data.</text>
</comment>
<organism evidence="1 2">
    <name type="scientific">Smallanthus sonchifolius</name>
    <dbReference type="NCBI Taxonomy" id="185202"/>
    <lineage>
        <taxon>Eukaryota</taxon>
        <taxon>Viridiplantae</taxon>
        <taxon>Streptophyta</taxon>
        <taxon>Embryophyta</taxon>
        <taxon>Tracheophyta</taxon>
        <taxon>Spermatophyta</taxon>
        <taxon>Magnoliopsida</taxon>
        <taxon>eudicotyledons</taxon>
        <taxon>Gunneridae</taxon>
        <taxon>Pentapetalae</taxon>
        <taxon>asterids</taxon>
        <taxon>campanulids</taxon>
        <taxon>Asterales</taxon>
        <taxon>Asteraceae</taxon>
        <taxon>Asteroideae</taxon>
        <taxon>Heliantheae alliance</taxon>
        <taxon>Millerieae</taxon>
        <taxon>Smallanthus</taxon>
    </lineage>
</organism>
<protein>
    <submittedName>
        <fullName evidence="1">Uncharacterized protein</fullName>
    </submittedName>
</protein>
<evidence type="ECO:0000313" key="1">
    <source>
        <dbReference type="EMBL" id="KAI3760003.1"/>
    </source>
</evidence>
<reference evidence="2" key="1">
    <citation type="journal article" date="2022" name="Mol. Ecol. Resour.">
        <title>The genomes of chicory, endive, great burdock and yacon provide insights into Asteraceae palaeo-polyploidization history and plant inulin production.</title>
        <authorList>
            <person name="Fan W."/>
            <person name="Wang S."/>
            <person name="Wang H."/>
            <person name="Wang A."/>
            <person name="Jiang F."/>
            <person name="Liu H."/>
            <person name="Zhao H."/>
            <person name="Xu D."/>
            <person name="Zhang Y."/>
        </authorList>
    </citation>
    <scope>NUCLEOTIDE SEQUENCE [LARGE SCALE GENOMIC DNA]</scope>
    <source>
        <strain evidence="2">cv. Yunnan</strain>
    </source>
</reference>
<evidence type="ECO:0000313" key="2">
    <source>
        <dbReference type="Proteomes" id="UP001056120"/>
    </source>
</evidence>
<name>A0ACB9EN09_9ASTR</name>
<sequence>MVSSPSHGGIEKKYWWLTNKKIVDLYVKDARSLIASQEQSNIASAINLLDAALALSPRFEPAMELKATSLLHLRRFKEVADMLQDYIPSLKISSDESSSSSISLSSLSDNSSQPLARERVKLLPAGGYSPVRSEQSVKCFSVSDLKKRVMASLVKNRDKEGQWRYLILDSVKDRARMSSLLLYRLIQRGYSKVMRIVLDEEASEKQRKKAIKLDEHQQTLNNLNKNRNQIEKKNAFQGVFCRDLAVVGNLFFKGVRNIDELVRDLKSLNLGGNKLIVNLARYAIENADAFPTKERPGTGRGGGGRAEGGILTDIFRRRKQERSRKVLRKLNVILWEAGFHGVGIQYIGGFSVILTLKDEEAALCEFNGGDEETAMRNETTKEVHGAPQQYVLDKGGTTFVEQWVNLVGQSSPRPRKRPRCHDAAQIEDLLDQGIGPGLKENNANRDFNLNNSPSGSEMEQVNSSGNLEDGEIGPGDDEVIEEPHPSTMEEEIEGTVEFGKIIGTNLNDVRHLVEQAIRKEGINVVSG</sequence>